<accession>A0A518BMQ5</accession>
<name>A0A518BMQ5_9BACT</name>
<dbReference type="Gene3D" id="2.60.40.10">
    <property type="entry name" value="Immunoglobulins"/>
    <property type="match status" value="1"/>
</dbReference>
<organism evidence="2 3">
    <name type="scientific">Engelhardtia mirabilis</name>
    <dbReference type="NCBI Taxonomy" id="2528011"/>
    <lineage>
        <taxon>Bacteria</taxon>
        <taxon>Pseudomonadati</taxon>
        <taxon>Planctomycetota</taxon>
        <taxon>Planctomycetia</taxon>
        <taxon>Planctomycetia incertae sedis</taxon>
        <taxon>Engelhardtia</taxon>
    </lineage>
</organism>
<feature type="region of interest" description="Disordered" evidence="1">
    <location>
        <begin position="35"/>
        <end position="91"/>
    </location>
</feature>
<dbReference type="RefSeq" id="WP_419191606.1">
    <property type="nucleotide sequence ID" value="NZ_CP036287.1"/>
</dbReference>
<protein>
    <recommendedName>
        <fullName evidence="4">Carboxypeptidase regulatory-like domain-containing protein</fullName>
    </recommendedName>
</protein>
<keyword evidence="3" id="KW-1185">Reference proteome</keyword>
<dbReference type="Proteomes" id="UP000316921">
    <property type="component" value="Chromosome"/>
</dbReference>
<dbReference type="InterPro" id="IPR013784">
    <property type="entry name" value="Carb-bd-like_fold"/>
</dbReference>
<dbReference type="EMBL" id="CP036287">
    <property type="protein sequence ID" value="QDU68261.1"/>
    <property type="molecule type" value="Genomic_DNA"/>
</dbReference>
<evidence type="ECO:0000313" key="3">
    <source>
        <dbReference type="Proteomes" id="UP000316921"/>
    </source>
</evidence>
<gene>
    <name evidence="2" type="ORF">Pla133_33560</name>
</gene>
<evidence type="ECO:0000256" key="1">
    <source>
        <dbReference type="SAM" id="MobiDB-lite"/>
    </source>
</evidence>
<dbReference type="InterPro" id="IPR013783">
    <property type="entry name" value="Ig-like_fold"/>
</dbReference>
<evidence type="ECO:0008006" key="4">
    <source>
        <dbReference type="Google" id="ProtNLM"/>
    </source>
</evidence>
<dbReference type="SUPFAM" id="SSF49452">
    <property type="entry name" value="Starch-binding domain-like"/>
    <property type="match status" value="1"/>
</dbReference>
<dbReference type="Pfam" id="PF13620">
    <property type="entry name" value="CarboxypepD_reg"/>
    <property type="match status" value="1"/>
</dbReference>
<proteinExistence type="predicted"/>
<dbReference type="KEGG" id="pbap:Pla133_33560"/>
<dbReference type="GO" id="GO:0030246">
    <property type="term" value="F:carbohydrate binding"/>
    <property type="evidence" value="ECO:0007669"/>
    <property type="project" value="InterPro"/>
</dbReference>
<reference evidence="2 3" key="1">
    <citation type="submission" date="2019-02" db="EMBL/GenBank/DDBJ databases">
        <title>Deep-cultivation of Planctomycetes and their phenomic and genomic characterization uncovers novel biology.</title>
        <authorList>
            <person name="Wiegand S."/>
            <person name="Jogler M."/>
            <person name="Boedeker C."/>
            <person name="Pinto D."/>
            <person name="Vollmers J."/>
            <person name="Rivas-Marin E."/>
            <person name="Kohn T."/>
            <person name="Peeters S.H."/>
            <person name="Heuer A."/>
            <person name="Rast P."/>
            <person name="Oberbeckmann S."/>
            <person name="Bunk B."/>
            <person name="Jeske O."/>
            <person name="Meyerdierks A."/>
            <person name="Storesund J.E."/>
            <person name="Kallscheuer N."/>
            <person name="Luecker S."/>
            <person name="Lage O.M."/>
            <person name="Pohl T."/>
            <person name="Merkel B.J."/>
            <person name="Hornburger P."/>
            <person name="Mueller R.-W."/>
            <person name="Bruemmer F."/>
            <person name="Labrenz M."/>
            <person name="Spormann A.M."/>
            <person name="Op den Camp H."/>
            <person name="Overmann J."/>
            <person name="Amann R."/>
            <person name="Jetten M.S.M."/>
            <person name="Mascher T."/>
            <person name="Medema M.H."/>
            <person name="Devos D.P."/>
            <person name="Kaster A.-K."/>
            <person name="Ovreas L."/>
            <person name="Rohde M."/>
            <person name="Galperin M.Y."/>
            <person name="Jogler C."/>
        </authorList>
    </citation>
    <scope>NUCLEOTIDE SEQUENCE [LARGE SCALE GENOMIC DNA]</scope>
    <source>
        <strain evidence="2 3">Pla133</strain>
    </source>
</reference>
<evidence type="ECO:0000313" key="2">
    <source>
        <dbReference type="EMBL" id="QDU68261.1"/>
    </source>
</evidence>
<sequence length="352" mass="36891">MSAHVPTPGRLGRAALVLLLTAALALVAGLVIFGGRDGTTGEGPTAGNPTTGGRADGPSSGGTIVAPQRPATTGRETEGQAATALPPDGRPVGILRGQVETPQGVTFPERWTLVLEPSRFATGSRHAVGRRIEIEGRATFELNELPLAGYDVFPEAEGFRADRAPVVLSPGRENVYLVLHMERAAFVDGRVLDMDGSVVEGLQVTLEVPTTALRRTVDTDHAGFFRFDAVPDGDYRLLVGPPDAPVLDARTIEVRPPSVAIPTIQVPVLETVRILTVDAIGGPLAGVRVRGSGNNGGYVDVVTDSRGEALVPLLPAGTFRLRAAEEGLGRAFVAADVPDDGEVHDIVLELRP</sequence>
<dbReference type="AlphaFoldDB" id="A0A518BMQ5"/>